<keyword evidence="3" id="KW-0326">Glycosidase</keyword>
<dbReference type="PROSITE" id="PS51904">
    <property type="entry name" value="GLYCOSYL_HYDROL_F25_2"/>
    <property type="match status" value="1"/>
</dbReference>
<evidence type="ECO:0000256" key="3">
    <source>
        <dbReference type="ARBA" id="ARBA00023295"/>
    </source>
</evidence>
<dbReference type="InterPro" id="IPR017853">
    <property type="entry name" value="GH"/>
</dbReference>
<keyword evidence="5" id="KW-1185">Reference proteome</keyword>
<dbReference type="AlphaFoldDB" id="A0A9N8DRL9"/>
<evidence type="ECO:0000313" key="4">
    <source>
        <dbReference type="EMBL" id="CAB9507351.1"/>
    </source>
</evidence>
<accession>A0A9N8DRL9</accession>
<name>A0A9N8DRL9_9STRA</name>
<comment type="similarity">
    <text evidence="1">Belongs to the glycosyl hydrolase 25 family.</text>
</comment>
<dbReference type="GO" id="GO:0016998">
    <property type="term" value="P:cell wall macromolecule catabolic process"/>
    <property type="evidence" value="ECO:0007669"/>
    <property type="project" value="InterPro"/>
</dbReference>
<comment type="caution">
    <text evidence="4">The sequence shown here is derived from an EMBL/GenBank/DDBJ whole genome shotgun (WGS) entry which is preliminary data.</text>
</comment>
<sequence>MDPPVERVKGCDVSHWNGVIDWATLRSRTDLKFVFIKATQGTTYVDPKFRENWGAAKKHGLFRGAYHFFQSDTDPQLQAEHFLSVVSPQQGDFSPTLDVEIAGSTTTVEELTRGVRVWVQTVQGAIGRPPMIYTNKTFGINGFYPIKTFNAALCGLPSGSAATSLDCLLDGTSGPSGNIRTRAP</sequence>
<dbReference type="PANTHER" id="PTHR34135:SF2">
    <property type="entry name" value="LYSOZYME"/>
    <property type="match status" value="1"/>
</dbReference>
<dbReference type="InterPro" id="IPR018077">
    <property type="entry name" value="Glyco_hydro_fam25_subgr"/>
</dbReference>
<organism evidence="4 5">
    <name type="scientific">Seminavis robusta</name>
    <dbReference type="NCBI Taxonomy" id="568900"/>
    <lineage>
        <taxon>Eukaryota</taxon>
        <taxon>Sar</taxon>
        <taxon>Stramenopiles</taxon>
        <taxon>Ochrophyta</taxon>
        <taxon>Bacillariophyta</taxon>
        <taxon>Bacillariophyceae</taxon>
        <taxon>Bacillariophycidae</taxon>
        <taxon>Naviculales</taxon>
        <taxon>Naviculaceae</taxon>
        <taxon>Seminavis</taxon>
    </lineage>
</organism>
<dbReference type="GO" id="GO:0009253">
    <property type="term" value="P:peptidoglycan catabolic process"/>
    <property type="evidence" value="ECO:0007669"/>
    <property type="project" value="InterPro"/>
</dbReference>
<dbReference type="GO" id="GO:0003796">
    <property type="term" value="F:lysozyme activity"/>
    <property type="evidence" value="ECO:0007669"/>
    <property type="project" value="InterPro"/>
</dbReference>
<dbReference type="OrthoDB" id="6590422at2759"/>
<dbReference type="InterPro" id="IPR002053">
    <property type="entry name" value="Glyco_hydro_25"/>
</dbReference>
<dbReference type="SMART" id="SM00641">
    <property type="entry name" value="Glyco_25"/>
    <property type="match status" value="1"/>
</dbReference>
<gene>
    <name evidence="4" type="ORF">SEMRO_302_G112260.1</name>
</gene>
<dbReference type="Pfam" id="PF01183">
    <property type="entry name" value="Glyco_hydro_25"/>
    <property type="match status" value="1"/>
</dbReference>
<evidence type="ECO:0000256" key="1">
    <source>
        <dbReference type="ARBA" id="ARBA00010646"/>
    </source>
</evidence>
<reference evidence="4" key="1">
    <citation type="submission" date="2020-06" db="EMBL/GenBank/DDBJ databases">
        <authorList>
            <consortium name="Plant Systems Biology data submission"/>
        </authorList>
    </citation>
    <scope>NUCLEOTIDE SEQUENCE</scope>
    <source>
        <strain evidence="4">D6</strain>
    </source>
</reference>
<dbReference type="SUPFAM" id="SSF51445">
    <property type="entry name" value="(Trans)glycosidases"/>
    <property type="match status" value="1"/>
</dbReference>
<protein>
    <submittedName>
        <fullName evidence="4">Autolytic lysozyme</fullName>
    </submittedName>
</protein>
<dbReference type="Gene3D" id="3.20.20.80">
    <property type="entry name" value="Glycosidases"/>
    <property type="match status" value="1"/>
</dbReference>
<dbReference type="EMBL" id="CAICTM010000301">
    <property type="protein sequence ID" value="CAB9507351.1"/>
    <property type="molecule type" value="Genomic_DNA"/>
</dbReference>
<evidence type="ECO:0000313" key="5">
    <source>
        <dbReference type="Proteomes" id="UP001153069"/>
    </source>
</evidence>
<keyword evidence="2" id="KW-0378">Hydrolase</keyword>
<dbReference type="PANTHER" id="PTHR34135">
    <property type="entry name" value="LYSOZYME"/>
    <property type="match status" value="1"/>
</dbReference>
<dbReference type="Proteomes" id="UP001153069">
    <property type="component" value="Unassembled WGS sequence"/>
</dbReference>
<dbReference type="GO" id="GO:0016052">
    <property type="term" value="P:carbohydrate catabolic process"/>
    <property type="evidence" value="ECO:0007669"/>
    <property type="project" value="TreeGrafter"/>
</dbReference>
<evidence type="ECO:0000256" key="2">
    <source>
        <dbReference type="ARBA" id="ARBA00022801"/>
    </source>
</evidence>
<proteinExistence type="inferred from homology"/>